<dbReference type="Pfam" id="PF08021">
    <property type="entry name" value="FAD_binding_9"/>
    <property type="match status" value="1"/>
</dbReference>
<dbReference type="InterPro" id="IPR017927">
    <property type="entry name" value="FAD-bd_FR_type"/>
</dbReference>
<proteinExistence type="inferred from homology"/>
<name>A0ABV7TH05_9RHOB</name>
<dbReference type="Proteomes" id="UP001595629">
    <property type="component" value="Unassembled WGS sequence"/>
</dbReference>
<dbReference type="SUPFAM" id="SSF63380">
    <property type="entry name" value="Riboflavin synthase domain-like"/>
    <property type="match status" value="1"/>
</dbReference>
<evidence type="ECO:0000256" key="1">
    <source>
        <dbReference type="ARBA" id="ARBA00035644"/>
    </source>
</evidence>
<evidence type="ECO:0000259" key="2">
    <source>
        <dbReference type="PROSITE" id="PS51384"/>
    </source>
</evidence>
<reference evidence="4" key="1">
    <citation type="journal article" date="2019" name="Int. J. Syst. Evol. Microbiol.">
        <title>The Global Catalogue of Microorganisms (GCM) 10K type strain sequencing project: providing services to taxonomists for standard genome sequencing and annotation.</title>
        <authorList>
            <consortium name="The Broad Institute Genomics Platform"/>
            <consortium name="The Broad Institute Genome Sequencing Center for Infectious Disease"/>
            <person name="Wu L."/>
            <person name="Ma J."/>
        </authorList>
    </citation>
    <scope>NUCLEOTIDE SEQUENCE [LARGE SCALE GENOMIC DNA]</scope>
    <source>
        <strain evidence="4">KCTC 42911</strain>
    </source>
</reference>
<comment type="similarity">
    <text evidence="1">Belongs to the SIP oxidoreductase family.</text>
</comment>
<comment type="caution">
    <text evidence="3">The sequence shown here is derived from an EMBL/GenBank/DDBJ whole genome shotgun (WGS) entry which is preliminary data.</text>
</comment>
<dbReference type="InterPro" id="IPR013113">
    <property type="entry name" value="SIP_FAD-bd"/>
</dbReference>
<dbReference type="InterPro" id="IPR039261">
    <property type="entry name" value="FNR_nucleotide-bd"/>
</dbReference>
<dbReference type="CDD" id="cd06193">
    <property type="entry name" value="siderophore_interacting"/>
    <property type="match status" value="1"/>
</dbReference>
<dbReference type="InterPro" id="IPR007037">
    <property type="entry name" value="SIP_rossman_dom"/>
</dbReference>
<feature type="domain" description="FAD-binding FR-type" evidence="2">
    <location>
        <begin position="106"/>
        <end position="232"/>
    </location>
</feature>
<keyword evidence="4" id="KW-1185">Reference proteome</keyword>
<dbReference type="Gene3D" id="3.40.50.80">
    <property type="entry name" value="Nucleotide-binding domain of ferredoxin-NADP reductase (FNR) module"/>
    <property type="match status" value="1"/>
</dbReference>
<dbReference type="InterPro" id="IPR017938">
    <property type="entry name" value="Riboflavin_synthase-like_b-brl"/>
</dbReference>
<dbReference type="PANTHER" id="PTHR30157:SF0">
    <property type="entry name" value="NADPH-DEPENDENT FERRIC-CHELATE REDUCTASE"/>
    <property type="match status" value="1"/>
</dbReference>
<sequence>MTKTATHHTETRLPHLAFAPLRAILLAEAKEHGLTATDTAADGLRIVTCYGDYVFRTNATGLHARIEAPRADWLFALKDGLTERITELSPDTGRDMRWSGGDEAGVRPPNFQLIEIREIAPLGRDFLRITATSEDLTRFGTDAIHFRLILPPEGLETPEWPSIAPNGATVWPSGHKALHRPVYTLRHVDPAAGTFTFDLFRHEGGRATEWAGKVRPGTVVGLTGPGGGGLVETSAITLYADETGFPAVARIVESLPQNATGIAVLSAGAGADCGYPMPTHPGIEIHWTPGRIDLAARAIAERKDHPNHFLWFAGEQRQARTLRDWCRSTDLDVRAHSIAAYWTDRRDA</sequence>
<dbReference type="PROSITE" id="PS51384">
    <property type="entry name" value="FAD_FR"/>
    <property type="match status" value="1"/>
</dbReference>
<organism evidence="3 4">
    <name type="scientific">Lutimaribacter marinistellae</name>
    <dbReference type="NCBI Taxonomy" id="1820329"/>
    <lineage>
        <taxon>Bacteria</taxon>
        <taxon>Pseudomonadati</taxon>
        <taxon>Pseudomonadota</taxon>
        <taxon>Alphaproteobacteria</taxon>
        <taxon>Rhodobacterales</taxon>
        <taxon>Roseobacteraceae</taxon>
        <taxon>Lutimaribacter</taxon>
    </lineage>
</organism>
<accession>A0ABV7TH05</accession>
<dbReference type="Pfam" id="PF04954">
    <property type="entry name" value="SIP"/>
    <property type="match status" value="1"/>
</dbReference>
<evidence type="ECO:0000313" key="3">
    <source>
        <dbReference type="EMBL" id="MFC3614180.1"/>
    </source>
</evidence>
<dbReference type="PANTHER" id="PTHR30157">
    <property type="entry name" value="FERRIC REDUCTASE, NADPH-DEPENDENT"/>
    <property type="match status" value="1"/>
</dbReference>
<dbReference type="EMBL" id="JBHRXI010000010">
    <property type="protein sequence ID" value="MFC3614180.1"/>
    <property type="molecule type" value="Genomic_DNA"/>
</dbReference>
<evidence type="ECO:0000313" key="4">
    <source>
        <dbReference type="Proteomes" id="UP001595629"/>
    </source>
</evidence>
<dbReference type="Gene3D" id="2.40.30.10">
    <property type="entry name" value="Translation factors"/>
    <property type="match status" value="1"/>
</dbReference>
<dbReference type="RefSeq" id="WP_386735367.1">
    <property type="nucleotide sequence ID" value="NZ_JBHRXI010000010.1"/>
</dbReference>
<gene>
    <name evidence="3" type="ORF">ACFORG_10455</name>
</gene>
<dbReference type="InterPro" id="IPR039374">
    <property type="entry name" value="SIP_fam"/>
</dbReference>
<protein>
    <submittedName>
        <fullName evidence="3">Siderophore-interacting protein</fullName>
    </submittedName>
</protein>